<keyword evidence="5 8" id="KW-0808">Transferase</keyword>
<dbReference type="GO" id="GO:0009113">
    <property type="term" value="P:purine nucleobase biosynthetic process"/>
    <property type="evidence" value="ECO:0007669"/>
    <property type="project" value="InterPro"/>
</dbReference>
<comment type="cofactor">
    <cofactor evidence="11">
        <name>[4Fe-4S] cluster</name>
        <dbReference type="ChEBI" id="CHEBI:49883"/>
    </cofactor>
    <text evidence="11">Binds 1 [4Fe-4S] cluster per subunit.</text>
</comment>
<dbReference type="AlphaFoldDB" id="A0A9C7Q342"/>
<evidence type="ECO:0000259" key="12">
    <source>
        <dbReference type="PROSITE" id="PS51278"/>
    </source>
</evidence>
<evidence type="ECO:0000256" key="7">
    <source>
        <dbReference type="ARBA" id="ARBA00022962"/>
    </source>
</evidence>
<feature type="binding site" evidence="10">
    <location>
        <position position="428"/>
    </location>
    <ligand>
        <name>Mg(2+)</name>
        <dbReference type="ChEBI" id="CHEBI:18420"/>
    </ligand>
</feature>
<dbReference type="GO" id="GO:0046872">
    <property type="term" value="F:metal ion binding"/>
    <property type="evidence" value="ECO:0007669"/>
    <property type="project" value="UniProtKB-KW"/>
</dbReference>
<reference evidence="13" key="2">
    <citation type="submission" date="2022-01" db="EMBL/GenBank/DDBJ databases">
        <authorList>
            <person name="Hirooka S."/>
            <person name="Miyagishima S.Y."/>
        </authorList>
    </citation>
    <scope>NUCLEOTIDE SEQUENCE</scope>
    <source>
        <strain evidence="13">NBRC 102759</strain>
    </source>
</reference>
<evidence type="ECO:0000256" key="1">
    <source>
        <dbReference type="ARBA" id="ARBA00005209"/>
    </source>
</evidence>
<dbReference type="InterPro" id="IPR017932">
    <property type="entry name" value="GATase_2_dom"/>
</dbReference>
<dbReference type="Pfam" id="PF00156">
    <property type="entry name" value="Pribosyltran"/>
    <property type="match status" value="1"/>
</dbReference>
<feature type="binding site" evidence="10">
    <location>
        <position position="427"/>
    </location>
    <ligand>
        <name>Mg(2+)</name>
        <dbReference type="ChEBI" id="CHEBI:18420"/>
    </ligand>
</feature>
<dbReference type="HAMAP" id="MF_01931">
    <property type="entry name" value="PurF"/>
    <property type="match status" value="1"/>
</dbReference>
<dbReference type="EC" id="2.4.2.14" evidence="3 8"/>
<dbReference type="EMBL" id="BQMJ01000065">
    <property type="protein sequence ID" value="GJQ15185.1"/>
    <property type="molecule type" value="Genomic_DNA"/>
</dbReference>
<dbReference type="Gene3D" id="3.60.20.10">
    <property type="entry name" value="Glutamine Phosphoribosylpyrophosphate, subunit 1, domain 1"/>
    <property type="match status" value="1"/>
</dbReference>
<dbReference type="InterPro" id="IPR005854">
    <property type="entry name" value="PurF"/>
</dbReference>
<dbReference type="SUPFAM" id="SSF53271">
    <property type="entry name" value="PRTase-like"/>
    <property type="match status" value="1"/>
</dbReference>
<keyword evidence="10" id="KW-0479">Metal-binding</keyword>
<dbReference type="Gene3D" id="3.40.50.2020">
    <property type="match status" value="1"/>
</dbReference>
<reference evidence="13" key="1">
    <citation type="journal article" date="2022" name="Proc. Natl. Acad. Sci. U.S.A.">
        <title>Life cycle and functional genomics of the unicellular red alga Galdieria for elucidating algal and plant evolution and industrial use.</title>
        <authorList>
            <person name="Hirooka S."/>
            <person name="Itabashi T."/>
            <person name="Ichinose T.M."/>
            <person name="Onuma R."/>
            <person name="Fujiwara T."/>
            <person name="Yamashita S."/>
            <person name="Jong L.W."/>
            <person name="Tomita R."/>
            <person name="Iwane A.H."/>
            <person name="Miyagishima S.Y."/>
        </authorList>
    </citation>
    <scope>NUCLEOTIDE SEQUENCE</scope>
    <source>
        <strain evidence="13">NBRC 102759</strain>
    </source>
</reference>
<dbReference type="OrthoDB" id="191723at2759"/>
<dbReference type="InterPro" id="IPR035584">
    <property type="entry name" value="PurF_N"/>
</dbReference>
<protein>
    <recommendedName>
        <fullName evidence="3 8">Amidophosphoribosyltransferase</fullName>
        <shortName evidence="8">ATase</shortName>
        <ecNumber evidence="3 8">2.4.2.14</ecNumber>
    </recommendedName>
    <alternativeName>
        <fullName evidence="8">Glutamine phosphoribosylpyrophosphate amidotransferase</fullName>
    </alternativeName>
</protein>
<evidence type="ECO:0000256" key="6">
    <source>
        <dbReference type="ARBA" id="ARBA00022755"/>
    </source>
</evidence>
<keyword evidence="14" id="KW-1185">Reference proteome</keyword>
<feature type="binding site" evidence="11">
    <location>
        <position position="515"/>
    </location>
    <ligand>
        <name>[4Fe-4S] cluster</name>
        <dbReference type="ChEBI" id="CHEBI:49883"/>
    </ligand>
</feature>
<comment type="similarity">
    <text evidence="2 8">In the C-terminal section; belongs to the purine/pyrimidine phosphoribosyltransferase family.</text>
</comment>
<dbReference type="GO" id="GO:0004044">
    <property type="term" value="F:amidophosphoribosyltransferase activity"/>
    <property type="evidence" value="ECO:0007669"/>
    <property type="project" value="UniProtKB-EC"/>
</dbReference>
<comment type="cofactor">
    <cofactor evidence="10">
        <name>Mg(2+)</name>
        <dbReference type="ChEBI" id="CHEBI:18420"/>
    </cofactor>
    <text evidence="10">Binds 1 Mg(2+) ion per subunit.</text>
</comment>
<comment type="catalytic activity">
    <reaction evidence="8">
        <text>5-phospho-beta-D-ribosylamine + L-glutamate + diphosphate = 5-phospho-alpha-D-ribose 1-diphosphate + L-glutamine + H2O</text>
        <dbReference type="Rhea" id="RHEA:14905"/>
        <dbReference type="ChEBI" id="CHEBI:15377"/>
        <dbReference type="ChEBI" id="CHEBI:29985"/>
        <dbReference type="ChEBI" id="CHEBI:33019"/>
        <dbReference type="ChEBI" id="CHEBI:58017"/>
        <dbReference type="ChEBI" id="CHEBI:58359"/>
        <dbReference type="ChEBI" id="CHEBI:58681"/>
        <dbReference type="EC" id="2.4.2.14"/>
    </reaction>
</comment>
<evidence type="ECO:0000256" key="3">
    <source>
        <dbReference type="ARBA" id="ARBA00011941"/>
    </source>
</evidence>
<feature type="binding site" evidence="11">
    <location>
        <position position="518"/>
    </location>
    <ligand>
        <name>[4Fe-4S] cluster</name>
        <dbReference type="ChEBI" id="CHEBI:49883"/>
    </ligand>
</feature>
<feature type="binding site" evidence="11">
    <location>
        <position position="318"/>
    </location>
    <ligand>
        <name>[4Fe-4S] cluster</name>
        <dbReference type="ChEBI" id="CHEBI:49883"/>
    </ligand>
</feature>
<evidence type="ECO:0000313" key="14">
    <source>
        <dbReference type="Proteomes" id="UP001061958"/>
    </source>
</evidence>
<keyword evidence="6 8" id="KW-0658">Purine biosynthesis</keyword>
<dbReference type="Proteomes" id="UP001061958">
    <property type="component" value="Unassembled WGS sequence"/>
</dbReference>
<feature type="active site" description="Nucleophile" evidence="9">
    <location>
        <position position="70"/>
    </location>
</feature>
<dbReference type="Pfam" id="PF13522">
    <property type="entry name" value="GATase_6"/>
    <property type="match status" value="1"/>
</dbReference>
<evidence type="ECO:0000256" key="2">
    <source>
        <dbReference type="ARBA" id="ARBA00010138"/>
    </source>
</evidence>
<dbReference type="InterPro" id="IPR029055">
    <property type="entry name" value="Ntn_hydrolases_N"/>
</dbReference>
<sequence>MMESAAAFVNSTFPVPKSLVKHQQHKIFYGNNVCKQLVNRKVFSFQNKSHRTGPITLDTLAQLDQFHEECGVVGIWGIDSASKYAFYGLHALQHRGQEGAGITVVSNGKLYEYKNLGLVTEVFNDDILSELRGSAAIGHNRYSTSGEKNIRNVQPFTVELSGIQVSIAHNGNLTNACKLRRHLELRGSIFNTSSDTEVILHLMATSLLASSSYTGKDPADSLVQRLIDALSRVEGAYSLLLLSPSCLVAVRDPLGFRPLVMGKMKNSAESVIFTSETCVFDLIGAEFVREVDPGEMIVVTGDGLQSLFPFPSQRRKACIFEHIYFARPTSIVFGRSVYMSRFRFGEILAEEAPTEADIVIPVPESGIPAALGYSAASGIPYQPGIMRSHYIGRTFIQPTQNIRDLSVRLKLSAVRSIIENKRLVVVDDSIVRGTTSRKLVRMLRENGAKEVHVRIACPPIIGSCYYGVDTPNTKELISHNMSEDEIRQYIDADSLAFLPLDQLHHFLGEESSSFCDACFSGNYPIRPLPSQDTTQDNIHPKVFQQ</sequence>
<proteinExistence type="inferred from homology"/>
<dbReference type="GO" id="GO:0051536">
    <property type="term" value="F:iron-sulfur cluster binding"/>
    <property type="evidence" value="ECO:0007669"/>
    <property type="project" value="UniProtKB-KW"/>
</dbReference>
<dbReference type="GO" id="GO:0006164">
    <property type="term" value="P:purine nucleotide biosynthetic process"/>
    <property type="evidence" value="ECO:0007669"/>
    <property type="project" value="UniProtKB-KW"/>
</dbReference>
<dbReference type="InterPro" id="IPR000836">
    <property type="entry name" value="PRTase_dom"/>
</dbReference>
<evidence type="ECO:0000256" key="10">
    <source>
        <dbReference type="PIRSR" id="PIRSR000485-2"/>
    </source>
</evidence>
<keyword evidence="11" id="KW-0408">Iron</keyword>
<keyword evidence="11" id="KW-0411">Iron-sulfur</keyword>
<keyword evidence="7" id="KW-0315">Glutamine amidotransferase</keyword>
<accession>A0A9C7Q342</accession>
<evidence type="ECO:0000256" key="8">
    <source>
        <dbReference type="PIRNR" id="PIRNR000485"/>
    </source>
</evidence>
<feature type="domain" description="Glutamine amidotransferase type-2" evidence="12">
    <location>
        <begin position="70"/>
        <end position="302"/>
    </location>
</feature>
<dbReference type="PANTHER" id="PTHR11907">
    <property type="entry name" value="AMIDOPHOSPHORIBOSYLTRANSFERASE"/>
    <property type="match status" value="1"/>
</dbReference>
<evidence type="ECO:0000256" key="5">
    <source>
        <dbReference type="ARBA" id="ARBA00022679"/>
    </source>
</evidence>
<organism evidence="13 14">
    <name type="scientific">Galdieria partita</name>
    <dbReference type="NCBI Taxonomy" id="83374"/>
    <lineage>
        <taxon>Eukaryota</taxon>
        <taxon>Rhodophyta</taxon>
        <taxon>Bangiophyceae</taxon>
        <taxon>Galdieriales</taxon>
        <taxon>Galdieriaceae</taxon>
        <taxon>Galdieria</taxon>
    </lineage>
</organism>
<keyword evidence="10" id="KW-0460">Magnesium</keyword>
<feature type="binding site" evidence="11">
    <location>
        <position position="464"/>
    </location>
    <ligand>
        <name>[4Fe-4S] cluster</name>
        <dbReference type="ChEBI" id="CHEBI:49883"/>
    </ligand>
</feature>
<gene>
    <name evidence="13" type="ORF">GpartN1_g6976.t1</name>
</gene>
<name>A0A9C7Q342_9RHOD</name>
<keyword evidence="4 8" id="KW-0328">Glycosyltransferase</keyword>
<comment type="caution">
    <text evidence="13">The sequence shown here is derived from an EMBL/GenBank/DDBJ whole genome shotgun (WGS) entry which is preliminary data.</text>
</comment>
<dbReference type="SUPFAM" id="SSF56235">
    <property type="entry name" value="N-terminal nucleophile aminohydrolases (Ntn hydrolases)"/>
    <property type="match status" value="1"/>
</dbReference>
<evidence type="ECO:0000256" key="11">
    <source>
        <dbReference type="PIRSR" id="PIRSR000485-3"/>
    </source>
</evidence>
<dbReference type="PROSITE" id="PS51278">
    <property type="entry name" value="GATASE_TYPE_2"/>
    <property type="match status" value="1"/>
</dbReference>
<dbReference type="InterPro" id="IPR029057">
    <property type="entry name" value="PRTase-like"/>
</dbReference>
<dbReference type="CDD" id="cd06223">
    <property type="entry name" value="PRTases_typeI"/>
    <property type="match status" value="1"/>
</dbReference>
<comment type="pathway">
    <text evidence="1 8">Purine metabolism; IMP biosynthesis via de novo pathway; N(1)-(5-phospho-D-ribosyl)glycinamide from 5-phospho-alpha-D-ribose 1-diphosphate: step 1/2.</text>
</comment>
<dbReference type="PIRSF" id="PIRSF000485">
    <property type="entry name" value="Amd_phspho_trans"/>
    <property type="match status" value="1"/>
</dbReference>
<evidence type="ECO:0000256" key="4">
    <source>
        <dbReference type="ARBA" id="ARBA00022676"/>
    </source>
</evidence>
<feature type="binding site" evidence="10">
    <location>
        <position position="365"/>
    </location>
    <ligand>
        <name>Mg(2+)</name>
        <dbReference type="ChEBI" id="CHEBI:18420"/>
    </ligand>
</feature>
<dbReference type="NCBIfam" id="TIGR01134">
    <property type="entry name" value="purF"/>
    <property type="match status" value="1"/>
</dbReference>
<dbReference type="CDD" id="cd00715">
    <property type="entry name" value="GPATase_N"/>
    <property type="match status" value="1"/>
</dbReference>
<evidence type="ECO:0000256" key="9">
    <source>
        <dbReference type="PIRSR" id="PIRSR000485-1"/>
    </source>
</evidence>
<evidence type="ECO:0000313" key="13">
    <source>
        <dbReference type="EMBL" id="GJQ15185.1"/>
    </source>
</evidence>